<dbReference type="InterPro" id="IPR051735">
    <property type="entry name" value="CFEM_domain"/>
</dbReference>
<keyword evidence="9" id="KW-0408">Iron</keyword>
<name>A0A067NX37_PLEO1</name>
<evidence type="ECO:0000256" key="14">
    <source>
        <dbReference type="SAM" id="MobiDB-lite"/>
    </source>
</evidence>
<sequence>MFTQVLSVALFAFSLVARAQDLPSCALTCLSSTSGSSCSQTDIPCLCRDNAFISSTAQCILTACPADQVAAATQAAQGLCGAAGVSVSIPSIAPSSSGSSSVSGSATPTAPTASVSVTGTPSTTSSGAAPAQTSNGAVSQSANAVAGMVAFGLAALAL</sequence>
<feature type="domain" description="CFEM" evidence="16">
    <location>
        <begin position="1"/>
        <end position="107"/>
    </location>
</feature>
<dbReference type="SMART" id="SM00747">
    <property type="entry name" value="CFEM"/>
    <property type="match status" value="1"/>
</dbReference>
<dbReference type="HOGENOM" id="CLU_063084_3_2_1"/>
<evidence type="ECO:0000256" key="2">
    <source>
        <dbReference type="ARBA" id="ARBA00004613"/>
    </source>
</evidence>
<reference evidence="18" key="1">
    <citation type="journal article" date="2014" name="Proc. Natl. Acad. Sci. U.S.A.">
        <title>Extensive sampling of basidiomycete genomes demonstrates inadequacy of the white-rot/brown-rot paradigm for wood decay fungi.</title>
        <authorList>
            <person name="Riley R."/>
            <person name="Salamov A.A."/>
            <person name="Brown D.W."/>
            <person name="Nagy L.G."/>
            <person name="Floudas D."/>
            <person name="Held B.W."/>
            <person name="Levasseur A."/>
            <person name="Lombard V."/>
            <person name="Morin E."/>
            <person name="Otillar R."/>
            <person name="Lindquist E.A."/>
            <person name="Sun H."/>
            <person name="LaButti K.M."/>
            <person name="Schmutz J."/>
            <person name="Jabbour D."/>
            <person name="Luo H."/>
            <person name="Baker S.E."/>
            <person name="Pisabarro A.G."/>
            <person name="Walton J.D."/>
            <person name="Blanchette R.A."/>
            <person name="Henrissat B."/>
            <person name="Martin F."/>
            <person name="Cullen D."/>
            <person name="Hibbett D.S."/>
            <person name="Grigoriev I.V."/>
        </authorList>
    </citation>
    <scope>NUCLEOTIDE SEQUENCE [LARGE SCALE GENOMIC DNA]</scope>
    <source>
        <strain evidence="18">PC15</strain>
    </source>
</reference>
<evidence type="ECO:0000256" key="13">
    <source>
        <dbReference type="ARBA" id="ARBA00023288"/>
    </source>
</evidence>
<dbReference type="InterPro" id="IPR008427">
    <property type="entry name" value="Extracellular_membr_CFEM_dom"/>
</dbReference>
<evidence type="ECO:0000256" key="11">
    <source>
        <dbReference type="ARBA" id="ARBA00023157"/>
    </source>
</evidence>
<keyword evidence="4" id="KW-1003">Cell membrane</keyword>
<dbReference type="STRING" id="1137138.A0A067NX37"/>
<accession>A0A067NX37</accession>
<dbReference type="VEuPathDB" id="FungiDB:PLEOSDRAFT_1110208"/>
<dbReference type="GO" id="GO:0005886">
    <property type="term" value="C:plasma membrane"/>
    <property type="evidence" value="ECO:0007669"/>
    <property type="project" value="UniProtKB-SubCell"/>
</dbReference>
<keyword evidence="6" id="KW-0349">Heme</keyword>
<keyword evidence="11" id="KW-1015">Disulfide bond</keyword>
<feature type="signal peptide" evidence="15">
    <location>
        <begin position="1"/>
        <end position="19"/>
    </location>
</feature>
<keyword evidence="7" id="KW-0479">Metal-binding</keyword>
<keyword evidence="10" id="KW-0472">Membrane</keyword>
<evidence type="ECO:0000259" key="16">
    <source>
        <dbReference type="PROSITE" id="PS52012"/>
    </source>
</evidence>
<dbReference type="Pfam" id="PF05730">
    <property type="entry name" value="CFEM"/>
    <property type="match status" value="1"/>
</dbReference>
<dbReference type="Proteomes" id="UP000027073">
    <property type="component" value="Unassembled WGS sequence"/>
</dbReference>
<organism evidence="17 18">
    <name type="scientific">Pleurotus ostreatus (strain PC15)</name>
    <name type="common">Oyster mushroom</name>
    <dbReference type="NCBI Taxonomy" id="1137138"/>
    <lineage>
        <taxon>Eukaryota</taxon>
        <taxon>Fungi</taxon>
        <taxon>Dikarya</taxon>
        <taxon>Basidiomycota</taxon>
        <taxon>Agaricomycotina</taxon>
        <taxon>Agaricomycetes</taxon>
        <taxon>Agaricomycetidae</taxon>
        <taxon>Agaricales</taxon>
        <taxon>Pleurotineae</taxon>
        <taxon>Pleurotaceae</taxon>
        <taxon>Pleurotus</taxon>
    </lineage>
</organism>
<evidence type="ECO:0000256" key="10">
    <source>
        <dbReference type="ARBA" id="ARBA00023136"/>
    </source>
</evidence>
<comment type="subcellular location">
    <subcellularLocation>
        <location evidence="1">Cell membrane</location>
        <topology evidence="1">Lipid-anchor</topology>
        <topology evidence="1">GPI-anchor</topology>
    </subcellularLocation>
    <subcellularLocation>
        <location evidence="2">Secreted</location>
    </subcellularLocation>
</comment>
<evidence type="ECO:0000256" key="15">
    <source>
        <dbReference type="SAM" id="SignalP"/>
    </source>
</evidence>
<evidence type="ECO:0000256" key="12">
    <source>
        <dbReference type="ARBA" id="ARBA00023180"/>
    </source>
</evidence>
<feature type="region of interest" description="Disordered" evidence="14">
    <location>
        <begin position="96"/>
        <end position="133"/>
    </location>
</feature>
<evidence type="ECO:0000256" key="4">
    <source>
        <dbReference type="ARBA" id="ARBA00022475"/>
    </source>
</evidence>
<evidence type="ECO:0000256" key="7">
    <source>
        <dbReference type="ARBA" id="ARBA00022723"/>
    </source>
</evidence>
<evidence type="ECO:0000256" key="6">
    <source>
        <dbReference type="ARBA" id="ARBA00022617"/>
    </source>
</evidence>
<dbReference type="PANTHER" id="PTHR37928">
    <property type="entry name" value="CFEM DOMAIN PROTEIN (AFU_ORTHOLOGUE AFUA_6G14090)"/>
    <property type="match status" value="1"/>
</dbReference>
<protein>
    <recommendedName>
        <fullName evidence="16">CFEM domain-containing protein</fullName>
    </recommendedName>
</protein>
<proteinExistence type="inferred from homology"/>
<keyword evidence="13" id="KW-0449">Lipoprotein</keyword>
<gene>
    <name evidence="17" type="ORF">PLEOSDRAFT_1110208</name>
</gene>
<comment type="similarity">
    <text evidence="3">Belongs to the RBT5 family.</text>
</comment>
<evidence type="ECO:0000256" key="5">
    <source>
        <dbReference type="ARBA" id="ARBA00022525"/>
    </source>
</evidence>
<dbReference type="PROSITE" id="PS52012">
    <property type="entry name" value="CFEM"/>
    <property type="match status" value="1"/>
</dbReference>
<evidence type="ECO:0000313" key="18">
    <source>
        <dbReference type="Proteomes" id="UP000027073"/>
    </source>
</evidence>
<feature type="chain" id="PRO_5001647058" description="CFEM domain-containing protein" evidence="15">
    <location>
        <begin position="20"/>
        <end position="158"/>
    </location>
</feature>
<keyword evidence="8 15" id="KW-0732">Signal</keyword>
<dbReference type="AlphaFoldDB" id="A0A067NX37"/>
<evidence type="ECO:0000256" key="9">
    <source>
        <dbReference type="ARBA" id="ARBA00023004"/>
    </source>
</evidence>
<evidence type="ECO:0000256" key="3">
    <source>
        <dbReference type="ARBA" id="ARBA00010031"/>
    </source>
</evidence>
<keyword evidence="12" id="KW-0325">Glycoprotein</keyword>
<keyword evidence="5" id="KW-0964">Secreted</keyword>
<dbReference type="GO" id="GO:0046872">
    <property type="term" value="F:metal ion binding"/>
    <property type="evidence" value="ECO:0007669"/>
    <property type="project" value="UniProtKB-KW"/>
</dbReference>
<evidence type="ECO:0000256" key="1">
    <source>
        <dbReference type="ARBA" id="ARBA00004609"/>
    </source>
</evidence>
<evidence type="ECO:0000256" key="8">
    <source>
        <dbReference type="ARBA" id="ARBA00022729"/>
    </source>
</evidence>
<dbReference type="GO" id="GO:0005576">
    <property type="term" value="C:extracellular region"/>
    <property type="evidence" value="ECO:0007669"/>
    <property type="project" value="UniProtKB-SubCell"/>
</dbReference>
<dbReference type="InParanoid" id="A0A067NX37"/>
<evidence type="ECO:0000313" key="17">
    <source>
        <dbReference type="EMBL" id="KDQ32633.1"/>
    </source>
</evidence>
<dbReference type="PANTHER" id="PTHR37928:SF2">
    <property type="entry name" value="GPI ANCHORED CFEM DOMAIN PROTEIN (AFU_ORTHOLOGUE AFUA_6G10580)"/>
    <property type="match status" value="1"/>
</dbReference>
<dbReference type="EMBL" id="KL198004">
    <property type="protein sequence ID" value="KDQ32633.1"/>
    <property type="molecule type" value="Genomic_DNA"/>
</dbReference>